<evidence type="ECO:0000256" key="9">
    <source>
        <dbReference type="ARBA" id="ARBA00022723"/>
    </source>
</evidence>
<dbReference type="Proteomes" id="UP000008143">
    <property type="component" value="Chromosome 7"/>
</dbReference>
<dbReference type="InterPro" id="IPR001357">
    <property type="entry name" value="BRCT_dom"/>
</dbReference>
<evidence type="ECO:0000313" key="18">
    <source>
        <dbReference type="Proteomes" id="UP000008143"/>
    </source>
</evidence>
<dbReference type="InterPro" id="IPR028207">
    <property type="entry name" value="DNA_pol_B_palm_palm"/>
</dbReference>
<reference evidence="19" key="3">
    <citation type="submission" date="2025-04" db="UniProtKB">
        <authorList>
            <consortium name="RefSeq"/>
        </authorList>
    </citation>
    <scope>IDENTIFICATION</scope>
    <source>
        <strain evidence="19">Nigerian</strain>
        <tissue evidence="19">Liver and blood</tissue>
    </source>
</reference>
<evidence type="ECO:0000256" key="7">
    <source>
        <dbReference type="ARBA" id="ARBA00022679"/>
    </source>
</evidence>
<dbReference type="Bgee" id="ENSXETG00000038776">
    <property type="expression patterns" value="Expressed in testis"/>
</dbReference>
<dbReference type="PRINTS" id="PR00869">
    <property type="entry name" value="DNAPOLX"/>
</dbReference>
<comment type="subcellular location">
    <subcellularLocation>
        <location evidence="2 14">Nucleus</location>
    </subcellularLocation>
</comment>
<dbReference type="InterPro" id="IPR037160">
    <property type="entry name" value="DNA_Pol_thumb_sf"/>
</dbReference>
<dbReference type="Xenbase" id="XB-GENE-13579721">
    <property type="gene designation" value="dntt"/>
</dbReference>
<evidence type="ECO:0000256" key="1">
    <source>
        <dbReference type="ARBA" id="ARBA00001946"/>
    </source>
</evidence>
<protein>
    <recommendedName>
        <fullName evidence="5 14">DNA nucleotidylexotransferase</fullName>
        <ecNumber evidence="4 14">2.7.7.31</ecNumber>
    </recommendedName>
</protein>
<dbReference type="GO" id="GO:0046872">
    <property type="term" value="F:metal ion binding"/>
    <property type="evidence" value="ECO:0007669"/>
    <property type="project" value="UniProtKB-UniRule"/>
</dbReference>
<dbReference type="FunFam" id="3.40.50.10190:FF:000035">
    <property type="entry name" value="DNA-directed DNA/RNA polymerase mu"/>
    <property type="match status" value="1"/>
</dbReference>
<feature type="domain" description="BRCT" evidence="16">
    <location>
        <begin position="27"/>
        <end position="124"/>
    </location>
</feature>
<dbReference type="Pfam" id="PF14716">
    <property type="entry name" value="HHH_8"/>
    <property type="match status" value="1"/>
</dbReference>
<evidence type="ECO:0000256" key="15">
    <source>
        <dbReference type="PIRSR" id="PIRSR000817-1"/>
    </source>
</evidence>
<evidence type="ECO:0000256" key="5">
    <source>
        <dbReference type="ARBA" id="ARBA00015018"/>
    </source>
</evidence>
<evidence type="ECO:0000256" key="14">
    <source>
        <dbReference type="PIRNR" id="PIRNR000817"/>
    </source>
</evidence>
<evidence type="ECO:0000256" key="3">
    <source>
        <dbReference type="ARBA" id="ARBA00008323"/>
    </source>
</evidence>
<dbReference type="InterPro" id="IPR010996">
    <property type="entry name" value="HHH_MUS81"/>
</dbReference>
<feature type="binding site" evidence="15">
    <location>
        <position position="339"/>
    </location>
    <ligand>
        <name>Mg(2+)</name>
        <dbReference type="ChEBI" id="CHEBI:18420"/>
    </ligand>
</feature>
<accession>A0A803J8V6</accession>
<dbReference type="GO" id="GO:0003912">
    <property type="term" value="F:DNA nucleotidylexotransferase activity"/>
    <property type="evidence" value="ECO:0000318"/>
    <property type="project" value="GO_Central"/>
</dbReference>
<dbReference type="FunFam" id="1.10.150.20:FF:000010">
    <property type="entry name" value="DNA polymerase lambda"/>
    <property type="match status" value="1"/>
</dbReference>
<evidence type="ECO:0000256" key="4">
    <source>
        <dbReference type="ARBA" id="ARBA00012435"/>
    </source>
</evidence>
<evidence type="ECO:0000259" key="16">
    <source>
        <dbReference type="PROSITE" id="PS50172"/>
    </source>
</evidence>
<proteinExistence type="inferred from homology"/>
<evidence type="ECO:0000256" key="12">
    <source>
        <dbReference type="ARBA" id="ARBA00037135"/>
    </source>
</evidence>
<dbReference type="PIRSF" id="PIRSF501175">
    <property type="entry name" value="TDT"/>
    <property type="match status" value="1"/>
</dbReference>
<dbReference type="SMART" id="SM00483">
    <property type="entry name" value="POLXc"/>
    <property type="match status" value="1"/>
</dbReference>
<dbReference type="InterPro" id="IPR043519">
    <property type="entry name" value="NT_sf"/>
</dbReference>
<feature type="binding site" evidence="15">
    <location>
        <position position="341"/>
    </location>
    <ligand>
        <name>Mg(2+)</name>
        <dbReference type="ChEBI" id="CHEBI:18420"/>
    </ligand>
</feature>
<evidence type="ECO:0000256" key="10">
    <source>
        <dbReference type="ARBA" id="ARBA00022842"/>
    </source>
</evidence>
<reference evidence="17" key="2">
    <citation type="submission" date="2021-03" db="UniProtKB">
        <authorList>
            <consortium name="Ensembl"/>
        </authorList>
    </citation>
    <scope>IDENTIFICATION</scope>
</reference>
<dbReference type="Pfam" id="PF14791">
    <property type="entry name" value="DNA_pol_B_thumb"/>
    <property type="match status" value="1"/>
</dbReference>
<dbReference type="InterPro" id="IPR022312">
    <property type="entry name" value="DNA_pol_X"/>
</dbReference>
<dbReference type="InterPro" id="IPR001726">
    <property type="entry name" value="TdT/Mu"/>
</dbReference>
<dbReference type="SUPFAM" id="SSF81301">
    <property type="entry name" value="Nucleotidyltransferase"/>
    <property type="match status" value="1"/>
</dbReference>
<evidence type="ECO:0000256" key="2">
    <source>
        <dbReference type="ARBA" id="ARBA00004123"/>
    </source>
</evidence>
<dbReference type="Gene3D" id="3.40.50.10190">
    <property type="entry name" value="BRCT domain"/>
    <property type="match status" value="1"/>
</dbReference>
<dbReference type="FunFam" id="1.10.150.110:FF:000003">
    <property type="entry name" value="DNA polymerase mu"/>
    <property type="match status" value="1"/>
</dbReference>
<dbReference type="InterPro" id="IPR027292">
    <property type="entry name" value="TdT"/>
</dbReference>
<keyword evidence="8 14" id="KW-0548">Nucleotidyltransferase</keyword>
<dbReference type="SUPFAM" id="SSF52113">
    <property type="entry name" value="BRCT domain"/>
    <property type="match status" value="1"/>
</dbReference>
<dbReference type="InterPro" id="IPR036420">
    <property type="entry name" value="BRCT_dom_sf"/>
</dbReference>
<dbReference type="Gene3D" id="1.10.150.20">
    <property type="entry name" value="5' to 3' exonuclease, C-terminal subdomain"/>
    <property type="match status" value="1"/>
</dbReference>
<evidence type="ECO:0000313" key="20">
    <source>
        <dbReference type="Xenbase" id="XB-GENE-13579721"/>
    </source>
</evidence>
<evidence type="ECO:0000313" key="19">
    <source>
        <dbReference type="RefSeq" id="XP_031762648.1"/>
    </source>
</evidence>
<dbReference type="EC" id="2.7.7.31" evidence="4 14"/>
<keyword evidence="7 14" id="KW-0808">Transferase</keyword>
<dbReference type="FunFam" id="3.30.210.10:FF:000003">
    <property type="entry name" value="DNA nucleotidylexotransferase"/>
    <property type="match status" value="1"/>
</dbReference>
<dbReference type="PANTHER" id="PTHR11276">
    <property type="entry name" value="DNA POLYMERASE TYPE-X FAMILY MEMBER"/>
    <property type="match status" value="1"/>
</dbReference>
<dbReference type="PANTHER" id="PTHR11276:SF21">
    <property type="entry name" value="DNA NUCLEOTIDYLEXOTRANSFERASE"/>
    <property type="match status" value="1"/>
</dbReference>
<dbReference type="InterPro" id="IPR029398">
    <property type="entry name" value="PolB_thumb"/>
</dbReference>
<dbReference type="InterPro" id="IPR019843">
    <property type="entry name" value="DNA_pol-X_BS"/>
</dbReference>
<evidence type="ECO:0000256" key="13">
    <source>
        <dbReference type="ARBA" id="ARBA00048976"/>
    </source>
</evidence>
<dbReference type="GO" id="GO:0005634">
    <property type="term" value="C:nucleus"/>
    <property type="evidence" value="ECO:0000318"/>
    <property type="project" value="GO_Central"/>
</dbReference>
<dbReference type="Gene3D" id="1.10.150.110">
    <property type="entry name" value="DNA polymerase beta, N-terminal domain-like"/>
    <property type="match status" value="1"/>
</dbReference>
<dbReference type="PROSITE" id="PS00522">
    <property type="entry name" value="DNA_POLYMERASE_X"/>
    <property type="match status" value="1"/>
</dbReference>
<dbReference type="InterPro" id="IPR027421">
    <property type="entry name" value="DNA_pol_lamdba_lyase_dom_sf"/>
</dbReference>
<dbReference type="SUPFAM" id="SSF47802">
    <property type="entry name" value="DNA polymerase beta, N-terminal domain-like"/>
    <property type="match status" value="1"/>
</dbReference>
<dbReference type="AGR" id="Xenbase:XB-GENE-13579721"/>
<dbReference type="OMA" id="PKVINLW"/>
<evidence type="ECO:0000256" key="8">
    <source>
        <dbReference type="ARBA" id="ARBA00022695"/>
    </source>
</evidence>
<keyword evidence="11 14" id="KW-0539">Nucleus</keyword>
<dbReference type="Gene3D" id="3.30.460.10">
    <property type="entry name" value="Beta Polymerase, domain 2"/>
    <property type="match status" value="1"/>
</dbReference>
<keyword evidence="10 14" id="KW-0460">Magnesium</keyword>
<sequence length="507" mass="58684">MNPMSQSALVPLRKKAKMVHISQSFCQHHIKFKEIVLFLVERKMGSSRRAFLMDLARKRGFQTEIELSDSVTHIVAENNSGPEVLKWLQSKNLGFTDKTHILDISWFTECMEAKHPVEIQNRHLLTVQQDCSANFNPPLSSSCVQVSQYACQRRTTLQDTNRIFTDAFDILAEYFEFSENKGRKVAFLRASSLIKSLPFPITAMKEVERLPWLGDQMKAIIEEILEEGKSYKVLELMSEERYKSFKQFTSVFGVGLKTSDKWYRMGFRTLEDIKNEKELKLTKMQKCGFLYYEDITSSVSWAEAETTDQLIKSIVWKFVPDAVVTLTGGFRRGKKNGHDVDIIITCPRKGKEKNILHNTISVLKNQGLLLFSDIIESTFVETKLPSKHVDALDHFQKAFLILKLPTQQTAIGDIIDPCGCEGRKWKAVRLDLVITPYEQYSYALLGWTGSRQFERDLRRYTTHERKMMLDNHGLYDKSKKVFLKASNEEEIFEHLGLDYLEPWERNA</sequence>
<dbReference type="GO" id="GO:0006304">
    <property type="term" value="P:DNA modification"/>
    <property type="evidence" value="ECO:0007669"/>
    <property type="project" value="UniProtKB-KW"/>
</dbReference>
<evidence type="ECO:0000313" key="17">
    <source>
        <dbReference type="Ensembl" id="ENSXETP00000104302"/>
    </source>
</evidence>
<comment type="cofactor">
    <cofactor evidence="1 14 15">
        <name>Mg(2+)</name>
        <dbReference type="ChEBI" id="CHEBI:18420"/>
    </cofactor>
</comment>
<dbReference type="CDD" id="cd00141">
    <property type="entry name" value="NT_POLXc"/>
    <property type="match status" value="1"/>
</dbReference>
<dbReference type="AlphaFoldDB" id="A0A803J8V6"/>
<feature type="binding site" evidence="15">
    <location>
        <position position="431"/>
    </location>
    <ligand>
        <name>Mg(2+)</name>
        <dbReference type="ChEBI" id="CHEBI:18420"/>
    </ligand>
</feature>
<dbReference type="SMART" id="SM00292">
    <property type="entry name" value="BRCT"/>
    <property type="match status" value="1"/>
</dbReference>
<dbReference type="PROSITE" id="PS50172">
    <property type="entry name" value="BRCT"/>
    <property type="match status" value="1"/>
</dbReference>
<dbReference type="KEGG" id="xtr:100495475"/>
<dbReference type="SUPFAM" id="SSF81585">
    <property type="entry name" value="PsbU/PolX domain-like"/>
    <property type="match status" value="1"/>
</dbReference>
<name>A0A803J8V6_XENTR</name>
<dbReference type="CTD" id="1791"/>
<keyword evidence="6" id="KW-0780">Terminal addition</keyword>
<gene>
    <name evidence="17 19 20" type="primary">dntt</name>
</gene>
<organism evidence="17">
    <name type="scientific">Xenopus tropicalis</name>
    <name type="common">Western clawed frog</name>
    <name type="synonym">Silurana tropicalis</name>
    <dbReference type="NCBI Taxonomy" id="8364"/>
    <lineage>
        <taxon>Eukaryota</taxon>
        <taxon>Metazoa</taxon>
        <taxon>Chordata</taxon>
        <taxon>Craniata</taxon>
        <taxon>Vertebrata</taxon>
        <taxon>Euteleostomi</taxon>
        <taxon>Amphibia</taxon>
        <taxon>Batrachia</taxon>
        <taxon>Anura</taxon>
        <taxon>Pipoidea</taxon>
        <taxon>Pipidae</taxon>
        <taxon>Xenopodinae</taxon>
        <taxon>Xenopus</taxon>
        <taxon>Silurana</taxon>
    </lineage>
</organism>
<dbReference type="GeneTree" id="ENSGT00940000158584"/>
<dbReference type="InterPro" id="IPR002054">
    <property type="entry name" value="DNA-dir_DNA_pol_X"/>
</dbReference>
<dbReference type="GO" id="GO:0006303">
    <property type="term" value="P:double-strand break repair via nonhomologous end joining"/>
    <property type="evidence" value="ECO:0000318"/>
    <property type="project" value="GO_Central"/>
</dbReference>
<dbReference type="Pfam" id="PF10391">
    <property type="entry name" value="DNA_pol_lambd_f"/>
    <property type="match status" value="1"/>
</dbReference>
<dbReference type="GO" id="GO:0003887">
    <property type="term" value="F:DNA-directed DNA polymerase activity"/>
    <property type="evidence" value="ECO:0007669"/>
    <property type="project" value="UniProtKB-UniRule"/>
</dbReference>
<dbReference type="Ensembl" id="ENSXETT00000124247">
    <property type="protein sequence ID" value="ENSXETP00000104302"/>
    <property type="gene ID" value="ENSXETG00000038776"/>
</dbReference>
<dbReference type="RefSeq" id="XP_031762648.1">
    <property type="nucleotide sequence ID" value="XM_031906788.1"/>
</dbReference>
<comment type="catalytic activity">
    <reaction evidence="13 14">
        <text>DNA(n) + a 2'-deoxyribonucleoside 5'-triphosphate = DNA(n+1) + diphosphate</text>
        <dbReference type="Rhea" id="RHEA:22508"/>
        <dbReference type="Rhea" id="RHEA-COMP:17339"/>
        <dbReference type="Rhea" id="RHEA-COMP:17340"/>
        <dbReference type="ChEBI" id="CHEBI:33019"/>
        <dbReference type="ChEBI" id="CHEBI:61560"/>
        <dbReference type="ChEBI" id="CHEBI:173112"/>
        <dbReference type="EC" id="2.7.7.31"/>
    </reaction>
</comment>
<dbReference type="InterPro" id="IPR018944">
    <property type="entry name" value="DNA_pol_lambd_fingers_domain"/>
</dbReference>
<dbReference type="SMR" id="A0A803J8V6"/>
<comment type="similarity">
    <text evidence="3 14">Belongs to the DNA polymerase type-X family.</text>
</comment>
<comment type="function">
    <text evidence="12">Template-independent DNA polymerase which catalyzes the random addition of deoxynucleoside 5'-triphosphate to the 3'-end of a DNA initiator. One of the in vivo functions of this enzyme is the addition of nucleotides at the junction (N region) of rearranged Ig heavy chain and T-cell receptor gene segments during the maturation of B- and T-cells.</text>
</comment>
<dbReference type="PIRSF" id="PIRSF000817">
    <property type="entry name" value="DNA_NT"/>
    <property type="match status" value="1"/>
</dbReference>
<dbReference type="Gene3D" id="3.30.210.10">
    <property type="entry name" value="DNA polymerase, thumb domain"/>
    <property type="match status" value="1"/>
</dbReference>
<dbReference type="PRINTS" id="PR00871">
    <property type="entry name" value="DNAPOLXTDT"/>
</dbReference>
<reference evidence="17" key="1">
    <citation type="journal article" date="2010" name="Science">
        <title>The genome of the Western clawed frog Xenopus tropicalis.</title>
        <authorList>
            <person name="Hellsten U."/>
            <person name="Harland R.M."/>
            <person name="Gilchrist M.J."/>
            <person name="Hendrix D."/>
            <person name="Jurka J."/>
            <person name="Kapitonov V."/>
            <person name="Ovcharenko I."/>
            <person name="Putnam N.H."/>
            <person name="Shu S."/>
            <person name="Taher L."/>
            <person name="Blitz I.L."/>
            <person name="Blumberg B."/>
            <person name="Dichmann D.S."/>
            <person name="Dubchak I."/>
            <person name="Amaya E."/>
            <person name="Detter J.C."/>
            <person name="Fletcher R."/>
            <person name="Gerhard D.S."/>
            <person name="Goodstein D."/>
            <person name="Graves T."/>
            <person name="Grigoriev I.V."/>
            <person name="Grimwood J."/>
            <person name="Kawashima T."/>
            <person name="Lindquist E."/>
            <person name="Lucas S.M."/>
            <person name="Mead P.E."/>
            <person name="Mitros T."/>
            <person name="Ogino H."/>
            <person name="Ohta Y."/>
            <person name="Poliakov A.V."/>
            <person name="Pollet N."/>
            <person name="Robert J."/>
            <person name="Salamov A."/>
            <person name="Sater A.K."/>
            <person name="Schmutz J."/>
            <person name="Terry A."/>
            <person name="Vize P.D."/>
            <person name="Warren W.C."/>
            <person name="Wells D."/>
            <person name="Wills A."/>
            <person name="Wilson R.K."/>
            <person name="Zimmerman L.B."/>
            <person name="Zorn A.M."/>
            <person name="Grainger R."/>
            <person name="Grammer T."/>
            <person name="Khokha M.K."/>
            <person name="Richardson P.M."/>
            <person name="Rokhsar D.S."/>
        </authorList>
    </citation>
    <scope>NUCLEOTIDE SEQUENCE [LARGE SCALE GENOMIC DNA]</scope>
    <source>
        <strain evidence="17">Nigerian</strain>
    </source>
</reference>
<dbReference type="Pfam" id="PF14792">
    <property type="entry name" value="DNA_pol_B_palm"/>
    <property type="match status" value="1"/>
</dbReference>
<evidence type="ECO:0000256" key="11">
    <source>
        <dbReference type="ARBA" id="ARBA00023242"/>
    </source>
</evidence>
<keyword evidence="18" id="KW-1185">Reference proteome</keyword>
<dbReference type="GO" id="GO:0003677">
    <property type="term" value="F:DNA binding"/>
    <property type="evidence" value="ECO:0007669"/>
    <property type="project" value="UniProtKB-UniRule"/>
</dbReference>
<dbReference type="OrthoDB" id="205514at2759"/>
<evidence type="ECO:0000256" key="6">
    <source>
        <dbReference type="ARBA" id="ARBA00022639"/>
    </source>
</evidence>
<keyword evidence="9 14" id="KW-0479">Metal-binding</keyword>
<dbReference type="GeneID" id="100495475"/>
<dbReference type="Pfam" id="PF00533">
    <property type="entry name" value="BRCT"/>
    <property type="match status" value="1"/>
</dbReference>